<protein>
    <submittedName>
        <fullName evidence="1">Uncharacterized protein</fullName>
    </submittedName>
</protein>
<name>A0ABY4IPA5_9MICO</name>
<evidence type="ECO:0000313" key="2">
    <source>
        <dbReference type="Proteomes" id="UP000831963"/>
    </source>
</evidence>
<dbReference type="Proteomes" id="UP000831963">
    <property type="component" value="Chromosome"/>
</dbReference>
<keyword evidence="2" id="KW-1185">Reference proteome</keyword>
<gene>
    <name evidence="1" type="ORF">KV396_09185</name>
</gene>
<proteinExistence type="predicted"/>
<organism evidence="1 2">
    <name type="scientific">Microbacterium galbinum</name>
    <dbReference type="NCBI Taxonomy" id="2851646"/>
    <lineage>
        <taxon>Bacteria</taxon>
        <taxon>Bacillati</taxon>
        <taxon>Actinomycetota</taxon>
        <taxon>Actinomycetes</taxon>
        <taxon>Micrococcales</taxon>
        <taxon>Microbacteriaceae</taxon>
        <taxon>Microbacterium</taxon>
    </lineage>
</organism>
<evidence type="ECO:0000313" key="1">
    <source>
        <dbReference type="EMBL" id="UPL14641.1"/>
    </source>
</evidence>
<sequence length="106" mass="11425">MKMSDVEIDKAALEGAILQIDLSIGNYVMYANDIWARDTGVGNPVGRTSLRVMLENALGQASMEAKAQHLDGIAIGDRLKSINDSFDDLDVSLGAGWDSDYVADFS</sequence>
<accession>A0ABY4IPA5</accession>
<dbReference type="EMBL" id="CP078077">
    <property type="protein sequence ID" value="UPL14641.1"/>
    <property type="molecule type" value="Genomic_DNA"/>
</dbReference>
<reference evidence="1 2" key="1">
    <citation type="submission" date="2021-06" db="EMBL/GenBank/DDBJ databases">
        <title>Genome-based taxonomic framework of Microbacterium strains isolated from marine environment, the description of four new species and reclassification of four preexisting species.</title>
        <authorList>
            <person name="Lee S.D."/>
            <person name="Kim S.-M."/>
            <person name="Byeon Y.-S."/>
            <person name="Yang H.L."/>
            <person name="Kim I.S."/>
        </authorList>
    </citation>
    <scope>NUCLEOTIDE SEQUENCE [LARGE SCALE GENOMIC DNA]</scope>
    <source>
        <strain evidence="1 2">SSW1-36</strain>
    </source>
</reference>